<evidence type="ECO:0000256" key="5">
    <source>
        <dbReference type="ARBA" id="ARBA00022801"/>
    </source>
</evidence>
<evidence type="ECO:0000256" key="4">
    <source>
        <dbReference type="ARBA" id="ARBA00022692"/>
    </source>
</evidence>
<dbReference type="EC" id="3.4.21.105" evidence="8"/>
<sequence>MFIITMYVNNCPKNSNSCVADFLGRLSFQPTKENNLYGPTASTLIKMGGLKVSKVVDEHQAWRLITCIWLHGGVIHILINMVCLVFIGIKLEQEFGFLRIGALYVISGIGGSLISTLFLNKVSVSVGASGALFGLLGAMLSELLTNWTIYASKFATLTVLLIIVGTNLVVGLLPFVDNYAHIGGFISGFLLGFVLLIQPQHRWMIRERIRASAPVNKHNKYQYVLWMMAAILLIVGFIVGFILLFRGYNGNDHCSWCKYLNCIPTSRWNCDQTSAVNCVRVSNGIQTNITCEGTGKTRSFQSADLNDDNIKSFCAQLCT</sequence>
<feature type="domain" description="Peptidase S54 rhomboid" evidence="9">
    <location>
        <begin position="59"/>
        <end position="196"/>
    </location>
</feature>
<dbReference type="Proteomes" id="UP000036987">
    <property type="component" value="Unassembled WGS sequence"/>
</dbReference>
<keyword evidence="11" id="KW-1185">Reference proteome</keyword>
<dbReference type="OMA" id="IQTNITC"/>
<accession>A0A0K9NT51</accession>
<protein>
    <recommendedName>
        <fullName evidence="8">RHOMBOID-like protein</fullName>
        <ecNumber evidence="8">3.4.21.105</ecNumber>
    </recommendedName>
</protein>
<dbReference type="AlphaFoldDB" id="A0A0K9NT51"/>
<dbReference type="GO" id="GO:0012505">
    <property type="term" value="C:endomembrane system"/>
    <property type="evidence" value="ECO:0007669"/>
    <property type="project" value="UniProtKB-ARBA"/>
</dbReference>
<evidence type="ECO:0000256" key="7">
    <source>
        <dbReference type="ARBA" id="ARBA00023136"/>
    </source>
</evidence>
<evidence type="ECO:0000256" key="6">
    <source>
        <dbReference type="ARBA" id="ARBA00022989"/>
    </source>
</evidence>
<comment type="subcellular location">
    <subcellularLocation>
        <location evidence="2 8">Membrane</location>
        <topology evidence="2 8">Multi-pass membrane protein</topology>
    </subcellularLocation>
</comment>
<evidence type="ECO:0000313" key="11">
    <source>
        <dbReference type="Proteomes" id="UP000036987"/>
    </source>
</evidence>
<feature type="transmembrane region" description="Helical" evidence="8">
    <location>
        <begin position="126"/>
        <end position="147"/>
    </location>
</feature>
<dbReference type="InterPro" id="IPR035952">
    <property type="entry name" value="Rhomboid-like_sf"/>
</dbReference>
<name>A0A0K9NT51_ZOSMR</name>
<evidence type="ECO:0000256" key="2">
    <source>
        <dbReference type="ARBA" id="ARBA00004141"/>
    </source>
</evidence>
<dbReference type="GO" id="GO:0006508">
    <property type="term" value="P:proteolysis"/>
    <property type="evidence" value="ECO:0007669"/>
    <property type="project" value="UniProtKB-KW"/>
</dbReference>
<comment type="caution">
    <text evidence="10">The sequence shown here is derived from an EMBL/GenBank/DDBJ whole genome shotgun (WGS) entry which is preliminary data.</text>
</comment>
<keyword evidence="8" id="KW-0645">Protease</keyword>
<feature type="transmembrane region" description="Helical" evidence="8">
    <location>
        <begin position="101"/>
        <end position="120"/>
    </location>
</feature>
<reference evidence="11" key="1">
    <citation type="journal article" date="2016" name="Nature">
        <title>The genome of the seagrass Zostera marina reveals angiosperm adaptation to the sea.</title>
        <authorList>
            <person name="Olsen J.L."/>
            <person name="Rouze P."/>
            <person name="Verhelst B."/>
            <person name="Lin Y.-C."/>
            <person name="Bayer T."/>
            <person name="Collen J."/>
            <person name="Dattolo E."/>
            <person name="De Paoli E."/>
            <person name="Dittami S."/>
            <person name="Maumus F."/>
            <person name="Michel G."/>
            <person name="Kersting A."/>
            <person name="Lauritano C."/>
            <person name="Lohaus R."/>
            <person name="Toepel M."/>
            <person name="Tonon T."/>
            <person name="Vanneste K."/>
            <person name="Amirebrahimi M."/>
            <person name="Brakel J."/>
            <person name="Bostroem C."/>
            <person name="Chovatia M."/>
            <person name="Grimwood J."/>
            <person name="Jenkins J.W."/>
            <person name="Jueterbock A."/>
            <person name="Mraz A."/>
            <person name="Stam W.T."/>
            <person name="Tice H."/>
            <person name="Bornberg-Bauer E."/>
            <person name="Green P.J."/>
            <person name="Pearson G.A."/>
            <person name="Procaccini G."/>
            <person name="Duarte C.M."/>
            <person name="Schmutz J."/>
            <person name="Reusch T.B.H."/>
            <person name="Van de Peer Y."/>
        </authorList>
    </citation>
    <scope>NUCLEOTIDE SEQUENCE [LARGE SCALE GENOMIC DNA]</scope>
    <source>
        <strain evidence="11">cv. Finnish</strain>
    </source>
</reference>
<dbReference type="Gene3D" id="1.20.1540.10">
    <property type="entry name" value="Rhomboid-like"/>
    <property type="match status" value="1"/>
</dbReference>
<dbReference type="GO" id="GO:0016020">
    <property type="term" value="C:membrane"/>
    <property type="evidence" value="ECO:0007669"/>
    <property type="project" value="UniProtKB-SubCell"/>
</dbReference>
<feature type="transmembrane region" description="Helical" evidence="8">
    <location>
        <begin position="68"/>
        <end position="89"/>
    </location>
</feature>
<dbReference type="EMBL" id="LFYR01001803">
    <property type="protein sequence ID" value="KMZ59222.1"/>
    <property type="molecule type" value="Genomic_DNA"/>
</dbReference>
<dbReference type="OrthoDB" id="418595at2759"/>
<keyword evidence="6 8" id="KW-1133">Transmembrane helix</keyword>
<gene>
    <name evidence="10" type="ORF">ZOSMA_6G01550</name>
</gene>
<dbReference type="GO" id="GO:0004252">
    <property type="term" value="F:serine-type endopeptidase activity"/>
    <property type="evidence" value="ECO:0007669"/>
    <property type="project" value="InterPro"/>
</dbReference>
<dbReference type="PANTHER" id="PTHR22936">
    <property type="entry name" value="RHOMBOID-RELATED"/>
    <property type="match status" value="1"/>
</dbReference>
<comment type="catalytic activity">
    <reaction evidence="1 8">
        <text>Cleaves type-1 transmembrane domains using a catalytic dyad composed of serine and histidine that are contributed by different transmembrane domains.</text>
        <dbReference type="EC" id="3.4.21.105"/>
    </reaction>
</comment>
<feature type="transmembrane region" description="Helical" evidence="8">
    <location>
        <begin position="154"/>
        <end position="173"/>
    </location>
</feature>
<dbReference type="Pfam" id="PF01694">
    <property type="entry name" value="Rhomboid"/>
    <property type="match status" value="1"/>
</dbReference>
<dbReference type="InterPro" id="IPR022764">
    <property type="entry name" value="Peptidase_S54_rhomboid_dom"/>
</dbReference>
<feature type="transmembrane region" description="Helical" evidence="8">
    <location>
        <begin position="179"/>
        <end position="197"/>
    </location>
</feature>
<dbReference type="GO" id="GO:0005737">
    <property type="term" value="C:cytoplasm"/>
    <property type="evidence" value="ECO:0007669"/>
    <property type="project" value="UniProtKB-ARBA"/>
</dbReference>
<keyword evidence="5 8" id="KW-0378">Hydrolase</keyword>
<proteinExistence type="inferred from homology"/>
<keyword evidence="4 8" id="KW-0812">Transmembrane</keyword>
<comment type="function">
    <text evidence="8">Serine protease involved in intramembrane proteolysis.</text>
</comment>
<evidence type="ECO:0000313" key="10">
    <source>
        <dbReference type="EMBL" id="KMZ59222.1"/>
    </source>
</evidence>
<evidence type="ECO:0000259" key="9">
    <source>
        <dbReference type="Pfam" id="PF01694"/>
    </source>
</evidence>
<evidence type="ECO:0000256" key="8">
    <source>
        <dbReference type="RuleBase" id="RU362115"/>
    </source>
</evidence>
<comment type="caution">
    <text evidence="8">Lacks conserved residue(s) required for the propagation of feature annotation.</text>
</comment>
<dbReference type="STRING" id="29655.A0A0K9NT51"/>
<keyword evidence="7 8" id="KW-0472">Membrane</keyword>
<comment type="similarity">
    <text evidence="3 8">Belongs to the peptidase S54 family.</text>
</comment>
<keyword evidence="8" id="KW-0720">Serine protease</keyword>
<evidence type="ECO:0000256" key="1">
    <source>
        <dbReference type="ARBA" id="ARBA00000156"/>
    </source>
</evidence>
<dbReference type="PANTHER" id="PTHR22936:SF102">
    <property type="entry name" value="(WILD MALAYSIAN BANANA) HYPOTHETICAL PROTEIN"/>
    <property type="match status" value="1"/>
</dbReference>
<feature type="transmembrane region" description="Helical" evidence="8">
    <location>
        <begin position="223"/>
        <end position="245"/>
    </location>
</feature>
<dbReference type="InterPro" id="IPR002610">
    <property type="entry name" value="Peptidase_S54_rhomboid-like"/>
</dbReference>
<dbReference type="FunFam" id="1.20.1540.10:FF:000019">
    <property type="entry name" value="RHOMBOID-like protein"/>
    <property type="match status" value="1"/>
</dbReference>
<evidence type="ECO:0000256" key="3">
    <source>
        <dbReference type="ARBA" id="ARBA00009045"/>
    </source>
</evidence>
<dbReference type="SUPFAM" id="SSF144091">
    <property type="entry name" value="Rhomboid-like"/>
    <property type="match status" value="1"/>
</dbReference>
<organism evidence="10 11">
    <name type="scientific">Zostera marina</name>
    <name type="common">Eelgrass</name>
    <dbReference type="NCBI Taxonomy" id="29655"/>
    <lineage>
        <taxon>Eukaryota</taxon>
        <taxon>Viridiplantae</taxon>
        <taxon>Streptophyta</taxon>
        <taxon>Embryophyta</taxon>
        <taxon>Tracheophyta</taxon>
        <taxon>Spermatophyta</taxon>
        <taxon>Magnoliopsida</taxon>
        <taxon>Liliopsida</taxon>
        <taxon>Zosteraceae</taxon>
        <taxon>Zostera</taxon>
    </lineage>
</organism>